<comment type="caution">
    <text evidence="1">The sequence shown here is derived from an EMBL/GenBank/DDBJ whole genome shotgun (WGS) entry which is preliminary data.</text>
</comment>
<sequence>MTTTTQPERLVAEFGTEALAVLARAAVELLGENGDRAEALTADQAAAVHAAAQWFDRDSANHLHTTAVEPVELWEENTVLVELHVTAHEELAYDQYIKVEVPQPIAGDIDAIRDFLEEEEDRWIDELEIAQSAVEVRDLESVAFRR</sequence>
<proteinExistence type="predicted"/>
<accession>A0ABV6VY94</accession>
<gene>
    <name evidence="1" type="ORF">ACEZDE_18895</name>
</gene>
<evidence type="ECO:0000313" key="2">
    <source>
        <dbReference type="Proteomes" id="UP001592531"/>
    </source>
</evidence>
<name>A0ABV6VY94_9ACTN</name>
<organism evidence="1 2">
    <name type="scientific">Streptacidiphilus cavernicola</name>
    <dbReference type="NCBI Taxonomy" id="3342716"/>
    <lineage>
        <taxon>Bacteria</taxon>
        <taxon>Bacillati</taxon>
        <taxon>Actinomycetota</taxon>
        <taxon>Actinomycetes</taxon>
        <taxon>Kitasatosporales</taxon>
        <taxon>Streptomycetaceae</taxon>
        <taxon>Streptacidiphilus</taxon>
    </lineage>
</organism>
<reference evidence="1 2" key="1">
    <citation type="submission" date="2024-09" db="EMBL/GenBank/DDBJ databases">
        <authorList>
            <person name="Lee S.D."/>
        </authorList>
    </citation>
    <scope>NUCLEOTIDE SEQUENCE [LARGE SCALE GENOMIC DNA]</scope>
    <source>
        <strain evidence="1 2">N8-3</strain>
    </source>
</reference>
<dbReference type="RefSeq" id="WP_380537479.1">
    <property type="nucleotide sequence ID" value="NZ_JBHFAB010000013.1"/>
</dbReference>
<protein>
    <submittedName>
        <fullName evidence="1">Uncharacterized protein</fullName>
    </submittedName>
</protein>
<evidence type="ECO:0000313" key="1">
    <source>
        <dbReference type="EMBL" id="MFC1418683.1"/>
    </source>
</evidence>
<dbReference type="Proteomes" id="UP001592531">
    <property type="component" value="Unassembled WGS sequence"/>
</dbReference>
<keyword evidence="2" id="KW-1185">Reference proteome</keyword>
<dbReference type="EMBL" id="JBHFAB010000013">
    <property type="protein sequence ID" value="MFC1418683.1"/>
    <property type="molecule type" value="Genomic_DNA"/>
</dbReference>